<feature type="domain" description="Methyl-accepting transducer" evidence="9">
    <location>
        <begin position="277"/>
        <end position="513"/>
    </location>
</feature>
<dbReference type="Pfam" id="PF12729">
    <property type="entry name" value="4HB_MCP_1"/>
    <property type="match status" value="1"/>
</dbReference>
<sequence length="563" mass="60827">MRITVGKKLFVGFSVVLSILAIIVVIGSYQITNVDNTYSSLIDDRVKKVMIIKDLIIRLKQEQVNARGYLLTGDDAAEQNFITTHEEYQQLSRDLEKQITQPKPKEILKELNQLEDKYYQLGSYAFQLKKENKMEVYTNQVAEQVNQTVKQFEEKAKELSDYQQKHLEEGSKATSAKVASIKNLTLFLGIAAIIVGISFAWYISRIISQPVIKLAGAAEKIAAGDLTADDINITNKDEIGDLAHSFNQMAKSLRELIEQVSINAEQVAASSEELTASAEQTTKASEQIASTMQEVASGVEKQVRSVEETSQTVNEMSIGVQQVANNAQSVSAIAIEASEKASEGGQAINTAVEQMNSINETVNGLAGAIKGLGERSKEIGQIIEVITGIAEQTNLLALNAAIEAARAGEQGRGFAVVADEVRKLAEQSAQSAQQISQLISAIQEETNKAVQSMETATKEVAAGIGVVNRAGESFGQIQLAINEVTSQIQEVSSAVQQMAAGTEQMVQSMQFITQVAETTSSGTQEVSAATEEQLASMEEIASSATSLSKMAAELQSLISKFKV</sequence>
<dbReference type="Pfam" id="PF00672">
    <property type="entry name" value="HAMP"/>
    <property type="match status" value="1"/>
</dbReference>
<dbReference type="SUPFAM" id="SSF58104">
    <property type="entry name" value="Methyl-accepting chemotaxis protein (MCP) signaling domain"/>
    <property type="match status" value="1"/>
</dbReference>
<dbReference type="CDD" id="cd06225">
    <property type="entry name" value="HAMP"/>
    <property type="match status" value="1"/>
</dbReference>
<feature type="domain" description="HAMP" evidence="10">
    <location>
        <begin position="205"/>
        <end position="258"/>
    </location>
</feature>
<keyword evidence="2" id="KW-1003">Cell membrane</keyword>
<comment type="similarity">
    <text evidence="5">Belongs to the methyl-accepting chemotaxis (MCP) protein family.</text>
</comment>
<proteinExistence type="inferred from homology"/>
<dbReference type="CDD" id="cd11386">
    <property type="entry name" value="MCP_signal"/>
    <property type="match status" value="1"/>
</dbReference>
<dbReference type="InterPro" id="IPR004090">
    <property type="entry name" value="Chemotax_Me-accpt_rcpt"/>
</dbReference>
<evidence type="ECO:0000256" key="4">
    <source>
        <dbReference type="ARBA" id="ARBA00023224"/>
    </source>
</evidence>
<organism evidence="11 12">
    <name type="scientific">Thermaerobacillus caldiproteolyticus</name>
    <dbReference type="NCBI Taxonomy" id="247480"/>
    <lineage>
        <taxon>Bacteria</taxon>
        <taxon>Bacillati</taxon>
        <taxon>Bacillota</taxon>
        <taxon>Bacilli</taxon>
        <taxon>Bacillales</taxon>
        <taxon>Anoxybacillaceae</taxon>
        <taxon>Thermaerobacillus</taxon>
    </lineage>
</organism>
<feature type="transmembrane region" description="Helical" evidence="8">
    <location>
        <begin position="9"/>
        <end position="31"/>
    </location>
</feature>
<evidence type="ECO:0000256" key="2">
    <source>
        <dbReference type="ARBA" id="ARBA00022475"/>
    </source>
</evidence>
<evidence type="ECO:0000259" key="9">
    <source>
        <dbReference type="PROSITE" id="PS50111"/>
    </source>
</evidence>
<gene>
    <name evidence="11" type="ORF">HNR31_002501</name>
</gene>
<dbReference type="RefSeq" id="WP_181556490.1">
    <property type="nucleotide sequence ID" value="NZ_JACDUT010000007.1"/>
</dbReference>
<evidence type="ECO:0000256" key="3">
    <source>
        <dbReference type="ARBA" id="ARBA00023136"/>
    </source>
</evidence>
<name>A0A7W0C0J4_9BACL</name>
<dbReference type="SMART" id="SM00283">
    <property type="entry name" value="MA"/>
    <property type="match status" value="1"/>
</dbReference>
<dbReference type="FunFam" id="1.10.287.950:FF:000001">
    <property type="entry name" value="Methyl-accepting chemotaxis sensory transducer"/>
    <property type="match status" value="1"/>
</dbReference>
<dbReference type="Proteomes" id="UP000523087">
    <property type="component" value="Unassembled WGS sequence"/>
</dbReference>
<keyword evidence="4 6" id="KW-0807">Transducer</keyword>
<dbReference type="PROSITE" id="PS50111">
    <property type="entry name" value="CHEMOTAXIS_TRANSDUC_2"/>
    <property type="match status" value="1"/>
</dbReference>
<evidence type="ECO:0000313" key="11">
    <source>
        <dbReference type="EMBL" id="MBA2875711.1"/>
    </source>
</evidence>
<dbReference type="PROSITE" id="PS50885">
    <property type="entry name" value="HAMP"/>
    <property type="match status" value="1"/>
</dbReference>
<comment type="subcellular location">
    <subcellularLocation>
        <location evidence="1">Cell membrane</location>
    </subcellularLocation>
</comment>
<dbReference type="AlphaFoldDB" id="A0A7W0C0J4"/>
<evidence type="ECO:0000259" key="10">
    <source>
        <dbReference type="PROSITE" id="PS50885"/>
    </source>
</evidence>
<dbReference type="Gene3D" id="1.10.287.950">
    <property type="entry name" value="Methyl-accepting chemotaxis protein"/>
    <property type="match status" value="1"/>
</dbReference>
<keyword evidence="8" id="KW-1133">Transmembrane helix</keyword>
<dbReference type="InterPro" id="IPR024478">
    <property type="entry name" value="HlyB_4HB_MCP"/>
</dbReference>
<keyword evidence="12" id="KW-1185">Reference proteome</keyword>
<protein>
    <submittedName>
        <fullName evidence="11">Methyl-accepting chemotaxis protein</fullName>
    </submittedName>
</protein>
<dbReference type="PANTHER" id="PTHR32089:SF112">
    <property type="entry name" value="LYSOZYME-LIKE PROTEIN-RELATED"/>
    <property type="match status" value="1"/>
</dbReference>
<evidence type="ECO:0000256" key="1">
    <source>
        <dbReference type="ARBA" id="ARBA00004236"/>
    </source>
</evidence>
<dbReference type="InterPro" id="IPR003660">
    <property type="entry name" value="HAMP_dom"/>
</dbReference>
<accession>A0A7W0C0J4</accession>
<dbReference type="PANTHER" id="PTHR32089">
    <property type="entry name" value="METHYL-ACCEPTING CHEMOTAXIS PROTEIN MCPB"/>
    <property type="match status" value="1"/>
</dbReference>
<dbReference type="GO" id="GO:0007165">
    <property type="term" value="P:signal transduction"/>
    <property type="evidence" value="ECO:0007669"/>
    <property type="project" value="UniProtKB-KW"/>
</dbReference>
<comment type="caution">
    <text evidence="11">The sequence shown here is derived from an EMBL/GenBank/DDBJ whole genome shotgun (WGS) entry which is preliminary data.</text>
</comment>
<dbReference type="GO" id="GO:0004888">
    <property type="term" value="F:transmembrane signaling receptor activity"/>
    <property type="evidence" value="ECO:0007669"/>
    <property type="project" value="InterPro"/>
</dbReference>
<feature type="transmembrane region" description="Helical" evidence="8">
    <location>
        <begin position="184"/>
        <end position="203"/>
    </location>
</feature>
<dbReference type="Pfam" id="PF00015">
    <property type="entry name" value="MCPsignal"/>
    <property type="match status" value="1"/>
</dbReference>
<evidence type="ECO:0000256" key="5">
    <source>
        <dbReference type="ARBA" id="ARBA00029447"/>
    </source>
</evidence>
<dbReference type="SMART" id="SM00304">
    <property type="entry name" value="HAMP"/>
    <property type="match status" value="1"/>
</dbReference>
<keyword evidence="8" id="KW-0812">Transmembrane</keyword>
<evidence type="ECO:0000313" key="12">
    <source>
        <dbReference type="Proteomes" id="UP000523087"/>
    </source>
</evidence>
<evidence type="ECO:0000256" key="8">
    <source>
        <dbReference type="SAM" id="Phobius"/>
    </source>
</evidence>
<dbReference type="Gene3D" id="6.10.340.10">
    <property type="match status" value="1"/>
</dbReference>
<dbReference type="PRINTS" id="PR00260">
    <property type="entry name" value="CHEMTRNSDUCR"/>
</dbReference>
<dbReference type="InterPro" id="IPR004089">
    <property type="entry name" value="MCPsignal_dom"/>
</dbReference>
<dbReference type="GO" id="GO:0005886">
    <property type="term" value="C:plasma membrane"/>
    <property type="evidence" value="ECO:0007669"/>
    <property type="project" value="UniProtKB-SubCell"/>
</dbReference>
<keyword evidence="7" id="KW-0175">Coiled coil</keyword>
<dbReference type="EMBL" id="JACDUT010000007">
    <property type="protein sequence ID" value="MBA2875711.1"/>
    <property type="molecule type" value="Genomic_DNA"/>
</dbReference>
<reference evidence="11 12" key="1">
    <citation type="submission" date="2020-07" db="EMBL/GenBank/DDBJ databases">
        <title>Genomic Encyclopedia of Type Strains, Phase IV (KMG-IV): sequencing the most valuable type-strain genomes for metagenomic binning, comparative biology and taxonomic classification.</title>
        <authorList>
            <person name="Goeker M."/>
        </authorList>
    </citation>
    <scope>NUCLEOTIDE SEQUENCE [LARGE SCALE GENOMIC DNA]</scope>
    <source>
        <strain evidence="11 12">DSM 15730</strain>
    </source>
</reference>
<evidence type="ECO:0000256" key="6">
    <source>
        <dbReference type="PROSITE-ProRule" id="PRU00284"/>
    </source>
</evidence>
<evidence type="ECO:0000256" key="7">
    <source>
        <dbReference type="SAM" id="Coils"/>
    </source>
</evidence>
<feature type="coiled-coil region" evidence="7">
    <location>
        <begin position="142"/>
        <end position="169"/>
    </location>
</feature>
<keyword evidence="3 8" id="KW-0472">Membrane</keyword>
<dbReference type="GO" id="GO:0006935">
    <property type="term" value="P:chemotaxis"/>
    <property type="evidence" value="ECO:0007669"/>
    <property type="project" value="InterPro"/>
</dbReference>